<feature type="region of interest" description="Disordered" evidence="1">
    <location>
        <begin position="17"/>
        <end position="37"/>
    </location>
</feature>
<name>A0A0P1EIG4_9RHOB</name>
<organism evidence="2 3">
    <name type="scientific">Ruegeria atlantica</name>
    <dbReference type="NCBI Taxonomy" id="81569"/>
    <lineage>
        <taxon>Bacteria</taxon>
        <taxon>Pseudomonadati</taxon>
        <taxon>Pseudomonadota</taxon>
        <taxon>Alphaproteobacteria</taxon>
        <taxon>Rhodobacterales</taxon>
        <taxon>Roseobacteraceae</taxon>
        <taxon>Ruegeria</taxon>
    </lineage>
</organism>
<accession>A0A0P1EIG4</accession>
<dbReference type="EMBL" id="CYPU01000071">
    <property type="protein sequence ID" value="CUH49842.1"/>
    <property type="molecule type" value="Genomic_DNA"/>
</dbReference>
<protein>
    <submittedName>
        <fullName evidence="2">Uncharacterized protein</fullName>
    </submittedName>
</protein>
<sequence length="37" mass="3911">MSLPVIASILLPKTHGEKAQASALTQTGGENKTLEEF</sequence>
<gene>
    <name evidence="2" type="ORF">RUA4292_04042</name>
</gene>
<reference evidence="2 3" key="1">
    <citation type="submission" date="2015-09" db="EMBL/GenBank/DDBJ databases">
        <authorList>
            <consortium name="Swine Surveillance"/>
        </authorList>
    </citation>
    <scope>NUCLEOTIDE SEQUENCE [LARGE SCALE GENOMIC DNA]</scope>
    <source>
        <strain evidence="2 3">CECT 4292</strain>
    </source>
</reference>
<dbReference type="Proteomes" id="UP000050783">
    <property type="component" value="Unassembled WGS sequence"/>
</dbReference>
<evidence type="ECO:0000313" key="2">
    <source>
        <dbReference type="EMBL" id="CUH49842.1"/>
    </source>
</evidence>
<dbReference type="AlphaFoldDB" id="A0A0P1EIG4"/>
<evidence type="ECO:0000313" key="3">
    <source>
        <dbReference type="Proteomes" id="UP000050783"/>
    </source>
</evidence>
<evidence type="ECO:0000256" key="1">
    <source>
        <dbReference type="SAM" id="MobiDB-lite"/>
    </source>
</evidence>
<proteinExistence type="predicted"/>